<protein>
    <submittedName>
        <fullName evidence="1">Uncharacterized protein</fullName>
    </submittedName>
</protein>
<reference evidence="1" key="1">
    <citation type="submission" date="2023-11" db="EMBL/GenBank/DDBJ databases">
        <authorList>
            <person name="Poullet M."/>
        </authorList>
    </citation>
    <scope>NUCLEOTIDE SEQUENCE</scope>
    <source>
        <strain evidence="1">E1834</strain>
    </source>
</reference>
<keyword evidence="2" id="KW-1185">Reference proteome</keyword>
<organism evidence="1 2">
    <name type="scientific">Meloidogyne enterolobii</name>
    <name type="common">Root-knot nematode worm</name>
    <name type="synonym">Meloidogyne mayaguensis</name>
    <dbReference type="NCBI Taxonomy" id="390850"/>
    <lineage>
        <taxon>Eukaryota</taxon>
        <taxon>Metazoa</taxon>
        <taxon>Ecdysozoa</taxon>
        <taxon>Nematoda</taxon>
        <taxon>Chromadorea</taxon>
        <taxon>Rhabditida</taxon>
        <taxon>Tylenchina</taxon>
        <taxon>Tylenchomorpha</taxon>
        <taxon>Tylenchoidea</taxon>
        <taxon>Meloidogynidae</taxon>
        <taxon>Meloidogyninae</taxon>
        <taxon>Meloidogyne</taxon>
    </lineage>
</organism>
<gene>
    <name evidence="1" type="ORF">MENTE1834_LOCUS45166</name>
</gene>
<evidence type="ECO:0000313" key="1">
    <source>
        <dbReference type="EMBL" id="CAK5113610.1"/>
    </source>
</evidence>
<accession>A0ACB1B154</accession>
<sequence length="112" mass="13054">MAFFFYLHILSLSFFFHFHIFSSILSFSRVFHSILIPSFFLTLSQLCFFFTFIFAIVCPHINLCPPFPPYYVHILTINAGQDNIFSKRPSIFLLHIGHGICKLKNNPILSSF</sequence>
<dbReference type="Proteomes" id="UP001497535">
    <property type="component" value="Unassembled WGS sequence"/>
</dbReference>
<dbReference type="EMBL" id="CAVMJV010000146">
    <property type="protein sequence ID" value="CAK5113610.1"/>
    <property type="molecule type" value="Genomic_DNA"/>
</dbReference>
<evidence type="ECO:0000313" key="2">
    <source>
        <dbReference type="Proteomes" id="UP001497535"/>
    </source>
</evidence>
<proteinExistence type="predicted"/>
<comment type="caution">
    <text evidence="1">The sequence shown here is derived from an EMBL/GenBank/DDBJ whole genome shotgun (WGS) entry which is preliminary data.</text>
</comment>
<name>A0ACB1B154_MELEN</name>